<dbReference type="OrthoDB" id="6117597at2759"/>
<accession>A0A482VUK0</accession>
<dbReference type="EMBL" id="QDEB01063172">
    <property type="protein sequence ID" value="RZC36313.1"/>
    <property type="molecule type" value="Genomic_DNA"/>
</dbReference>
<protein>
    <submittedName>
        <fullName evidence="1">Uncharacterized protein</fullName>
    </submittedName>
</protein>
<reference evidence="1 2" key="1">
    <citation type="submission" date="2017-03" db="EMBL/GenBank/DDBJ databases">
        <title>Genome of the blue death feigning beetle - Asbolus verrucosus.</title>
        <authorList>
            <person name="Rider S.D."/>
        </authorList>
    </citation>
    <scope>NUCLEOTIDE SEQUENCE [LARGE SCALE GENOMIC DNA]</scope>
    <source>
        <strain evidence="1">Butters</strain>
        <tissue evidence="1">Head and leg muscle</tissue>
    </source>
</reference>
<dbReference type="AlphaFoldDB" id="A0A482VUK0"/>
<name>A0A482VUK0_ASBVE</name>
<comment type="caution">
    <text evidence="1">The sequence shown here is derived from an EMBL/GenBank/DDBJ whole genome shotgun (WGS) entry which is preliminary data.</text>
</comment>
<sequence>MSILLFNYYMSSIISSLLSKPPQSFQTLDELGHSKPETEIEDISYTITWFEIMNDSDVQYIYRNKVFPPSAKHLNIYTAEEGIAKVKDGKSAYHTQLDTGYSIIARTFDEMLYVLWSKKITVQGIVPRDLSDKLVWYTESHKYGSQKSRNVYQVQEL</sequence>
<dbReference type="Proteomes" id="UP000292052">
    <property type="component" value="Unassembled WGS sequence"/>
</dbReference>
<gene>
    <name evidence="1" type="ORF">BDFB_009354</name>
</gene>
<proteinExistence type="predicted"/>
<organism evidence="1 2">
    <name type="scientific">Asbolus verrucosus</name>
    <name type="common">Desert ironclad beetle</name>
    <dbReference type="NCBI Taxonomy" id="1661398"/>
    <lineage>
        <taxon>Eukaryota</taxon>
        <taxon>Metazoa</taxon>
        <taxon>Ecdysozoa</taxon>
        <taxon>Arthropoda</taxon>
        <taxon>Hexapoda</taxon>
        <taxon>Insecta</taxon>
        <taxon>Pterygota</taxon>
        <taxon>Neoptera</taxon>
        <taxon>Endopterygota</taxon>
        <taxon>Coleoptera</taxon>
        <taxon>Polyphaga</taxon>
        <taxon>Cucujiformia</taxon>
        <taxon>Tenebrionidae</taxon>
        <taxon>Pimeliinae</taxon>
        <taxon>Asbolus</taxon>
    </lineage>
</organism>
<evidence type="ECO:0000313" key="1">
    <source>
        <dbReference type="EMBL" id="RZC36313.1"/>
    </source>
</evidence>
<evidence type="ECO:0000313" key="2">
    <source>
        <dbReference type="Proteomes" id="UP000292052"/>
    </source>
</evidence>
<keyword evidence="2" id="KW-1185">Reference proteome</keyword>